<keyword evidence="1" id="KW-1185">Reference proteome</keyword>
<name>A0A914W1R8_9BILA</name>
<reference evidence="2" key="1">
    <citation type="submission" date="2022-11" db="UniProtKB">
        <authorList>
            <consortium name="WormBaseParasite"/>
        </authorList>
    </citation>
    <scope>IDENTIFICATION</scope>
</reference>
<evidence type="ECO:0000313" key="2">
    <source>
        <dbReference type="WBParaSite" id="PSAMB.scaffold3030size19963.g20134.t1"/>
    </source>
</evidence>
<evidence type="ECO:0000313" key="1">
    <source>
        <dbReference type="Proteomes" id="UP000887566"/>
    </source>
</evidence>
<dbReference type="AlphaFoldDB" id="A0A914W1R8"/>
<dbReference type="WBParaSite" id="PSAMB.scaffold3030size19963.g20134.t1">
    <property type="protein sequence ID" value="PSAMB.scaffold3030size19963.g20134.t1"/>
    <property type="gene ID" value="PSAMB.scaffold3030size19963.g20134"/>
</dbReference>
<protein>
    <submittedName>
        <fullName evidence="2">Uncharacterized protein</fullName>
    </submittedName>
</protein>
<sequence>MVVIGVADVAVVVVGSDDDDGVVEAELLSVGSGAVVVVIVCDVVIVDDDDDDDDNDVDDGVVEGVLLSVDIGAVVITVVCEVVVDDVAALSLTLVGARVDVLDVNAGVVAEGLVEGVIVVPAAVVAFVPCGNTTKHSSQYEQKWIDGCGECELHNLIHGRE</sequence>
<accession>A0A914W1R8</accession>
<organism evidence="1 2">
    <name type="scientific">Plectus sambesii</name>
    <dbReference type="NCBI Taxonomy" id="2011161"/>
    <lineage>
        <taxon>Eukaryota</taxon>
        <taxon>Metazoa</taxon>
        <taxon>Ecdysozoa</taxon>
        <taxon>Nematoda</taxon>
        <taxon>Chromadorea</taxon>
        <taxon>Plectida</taxon>
        <taxon>Plectina</taxon>
        <taxon>Plectoidea</taxon>
        <taxon>Plectidae</taxon>
        <taxon>Plectus</taxon>
    </lineage>
</organism>
<proteinExistence type="predicted"/>
<dbReference type="Proteomes" id="UP000887566">
    <property type="component" value="Unplaced"/>
</dbReference>